<dbReference type="CDD" id="cd02231">
    <property type="entry name" value="cupin_BLL6423-like"/>
    <property type="match status" value="1"/>
</dbReference>
<dbReference type="Gene3D" id="2.60.120.10">
    <property type="entry name" value="Jelly Rolls"/>
    <property type="match status" value="1"/>
</dbReference>
<proteinExistence type="predicted"/>
<dbReference type="InterPro" id="IPR047142">
    <property type="entry name" value="OryJ/VirC-like"/>
</dbReference>
<dbReference type="AlphaFoldDB" id="A0A8H3PGD6"/>
<organism evidence="1 2">
    <name type="scientific">Heterodermia speciosa</name>
    <dbReference type="NCBI Taxonomy" id="116794"/>
    <lineage>
        <taxon>Eukaryota</taxon>
        <taxon>Fungi</taxon>
        <taxon>Dikarya</taxon>
        <taxon>Ascomycota</taxon>
        <taxon>Pezizomycotina</taxon>
        <taxon>Lecanoromycetes</taxon>
        <taxon>OSLEUM clade</taxon>
        <taxon>Lecanoromycetidae</taxon>
        <taxon>Caliciales</taxon>
        <taxon>Physciaceae</taxon>
        <taxon>Heterodermia</taxon>
    </lineage>
</organism>
<comment type="caution">
    <text evidence="1">The sequence shown here is derived from an EMBL/GenBank/DDBJ whole genome shotgun (WGS) entry which is preliminary data.</text>
</comment>
<dbReference type="PANTHER" id="PTHR36156">
    <property type="entry name" value="SLR2101 PROTEIN"/>
    <property type="match status" value="1"/>
</dbReference>
<dbReference type="EMBL" id="CAJPDS010000137">
    <property type="protein sequence ID" value="CAF9939770.1"/>
    <property type="molecule type" value="Genomic_DNA"/>
</dbReference>
<dbReference type="OrthoDB" id="5840532at2759"/>
<reference evidence="1" key="1">
    <citation type="submission" date="2021-03" db="EMBL/GenBank/DDBJ databases">
        <authorList>
            <person name="Tagirdzhanova G."/>
        </authorList>
    </citation>
    <scope>NUCLEOTIDE SEQUENCE</scope>
</reference>
<dbReference type="SUPFAM" id="SSF51182">
    <property type="entry name" value="RmlC-like cupins"/>
    <property type="match status" value="1"/>
</dbReference>
<dbReference type="Proteomes" id="UP000664521">
    <property type="component" value="Unassembled WGS sequence"/>
</dbReference>
<sequence length="197" mass="21199">MADPSPPLGGTGSVTTEWPVAGLSRVERHITGHDSEGKSVFVSSDCGDHYRVIGDKQAIGNIIYSTNTTPVELNDDVDIKHAKENEPALTVKNGTVARLIDFGPGAESPLHRSISVDYAIIIEGLFKLLLDSGEERILRRGDTIVNRATAHQWINVTGNGLLPGRILFVLIDANEVNVGGKKVEGFLGSITKDYVGR</sequence>
<gene>
    <name evidence="1" type="ORF">HETSPECPRED_001888</name>
</gene>
<evidence type="ECO:0000313" key="1">
    <source>
        <dbReference type="EMBL" id="CAF9939770.1"/>
    </source>
</evidence>
<dbReference type="InterPro" id="IPR014710">
    <property type="entry name" value="RmlC-like_jellyroll"/>
</dbReference>
<accession>A0A8H3PGD6</accession>
<protein>
    <submittedName>
        <fullName evidence="1">Uncharacterized protein</fullName>
    </submittedName>
</protein>
<keyword evidence="2" id="KW-1185">Reference proteome</keyword>
<dbReference type="InterPro" id="IPR011051">
    <property type="entry name" value="RmlC_Cupin_sf"/>
</dbReference>
<name>A0A8H3PGD6_9LECA</name>
<dbReference type="PANTHER" id="PTHR36156:SF2">
    <property type="entry name" value="CUPIN TYPE-2 DOMAIN-CONTAINING PROTEIN"/>
    <property type="match status" value="1"/>
</dbReference>
<evidence type="ECO:0000313" key="2">
    <source>
        <dbReference type="Proteomes" id="UP000664521"/>
    </source>
</evidence>